<gene>
    <name evidence="1" type="ORF">HALTITAN_2856</name>
</gene>
<sequence length="205" mass="22406">MSQRLIIVVVDFITNFKASFSVYLSKHKAYEVGLSTIAKHESSQLAIFNTAIIGNPVEHLCCGHQTLNITAGINTHMHSITNAIYRADHSARHNLLDLEQRGIGTGNDITADIIKAGKPLIRVGILVRCRTIKCCAHQTSITDGAGIGSLGRLKIHDDGFAWRQRETICSAVLKWIMNMVNAVKIMISRISGFTAGERNSAIIGL</sequence>
<dbReference type="AlphaFoldDB" id="L9U6M5"/>
<comment type="caution">
    <text evidence="1">The sequence shown here is derived from an EMBL/GenBank/DDBJ whole genome shotgun (WGS) entry which is preliminary data.</text>
</comment>
<dbReference type="Proteomes" id="UP000011651">
    <property type="component" value="Unassembled WGS sequence"/>
</dbReference>
<accession>L9U6M5</accession>
<name>L9U6M5_9GAMM</name>
<evidence type="ECO:0000313" key="2">
    <source>
        <dbReference type="Proteomes" id="UP000011651"/>
    </source>
</evidence>
<organism evidence="1 2">
    <name type="scientific">Vreelandella titanicae BH1</name>
    <dbReference type="NCBI Taxonomy" id="1204738"/>
    <lineage>
        <taxon>Bacteria</taxon>
        <taxon>Pseudomonadati</taxon>
        <taxon>Pseudomonadota</taxon>
        <taxon>Gammaproteobacteria</taxon>
        <taxon>Oceanospirillales</taxon>
        <taxon>Halomonadaceae</taxon>
        <taxon>Vreelandella</taxon>
    </lineage>
</organism>
<protein>
    <submittedName>
        <fullName evidence="1">Uncharacterized protein</fullName>
    </submittedName>
</protein>
<proteinExistence type="predicted"/>
<reference evidence="1 2" key="1">
    <citation type="journal article" date="2013" name="Genome Announc.">
        <title>Draft Genome of the Marine Gammaproteobacterium Halomonas titanicae.</title>
        <authorList>
            <person name="Sanchez-Porro C."/>
            <person name="de la Haba R.R."/>
            <person name="Cruz-Hernandez N."/>
            <person name="Gonzalez J.M."/>
            <person name="Reyes-Guirao C."/>
            <person name="Navarro-Sampedro L."/>
            <person name="Carballo M."/>
            <person name="Ventosa A."/>
        </authorList>
    </citation>
    <scope>NUCLEOTIDE SEQUENCE [LARGE SCALE GENOMIC DNA]</scope>
    <source>
        <strain evidence="1 2">BH1</strain>
    </source>
</reference>
<evidence type="ECO:0000313" key="1">
    <source>
        <dbReference type="EMBL" id="ELY20499.1"/>
    </source>
</evidence>
<dbReference type="EMBL" id="AOPO01000017">
    <property type="protein sequence ID" value="ELY20499.1"/>
    <property type="molecule type" value="Genomic_DNA"/>
</dbReference>